<name>A0A0E9U4R3_ANGAN</name>
<organism evidence="1">
    <name type="scientific">Anguilla anguilla</name>
    <name type="common">European freshwater eel</name>
    <name type="synonym">Muraena anguilla</name>
    <dbReference type="NCBI Taxonomy" id="7936"/>
    <lineage>
        <taxon>Eukaryota</taxon>
        <taxon>Metazoa</taxon>
        <taxon>Chordata</taxon>
        <taxon>Craniata</taxon>
        <taxon>Vertebrata</taxon>
        <taxon>Euteleostomi</taxon>
        <taxon>Actinopterygii</taxon>
        <taxon>Neopterygii</taxon>
        <taxon>Teleostei</taxon>
        <taxon>Anguilliformes</taxon>
        <taxon>Anguillidae</taxon>
        <taxon>Anguilla</taxon>
    </lineage>
</organism>
<evidence type="ECO:0000313" key="1">
    <source>
        <dbReference type="EMBL" id="JAH59953.1"/>
    </source>
</evidence>
<protein>
    <submittedName>
        <fullName evidence="1">Uncharacterized protein</fullName>
    </submittedName>
</protein>
<proteinExistence type="predicted"/>
<sequence>MIGNAFPDSLCQLHSFFC</sequence>
<reference evidence="1" key="1">
    <citation type="submission" date="2014-11" db="EMBL/GenBank/DDBJ databases">
        <authorList>
            <person name="Amaro Gonzalez C."/>
        </authorList>
    </citation>
    <scope>NUCLEOTIDE SEQUENCE</scope>
</reference>
<dbReference type="EMBL" id="GBXM01048624">
    <property type="protein sequence ID" value="JAH59953.1"/>
    <property type="molecule type" value="Transcribed_RNA"/>
</dbReference>
<accession>A0A0E9U4R3</accession>
<reference evidence="1" key="2">
    <citation type="journal article" date="2015" name="Fish Shellfish Immunol.">
        <title>Early steps in the European eel (Anguilla anguilla)-Vibrio vulnificus interaction in the gills: Role of the RtxA13 toxin.</title>
        <authorList>
            <person name="Callol A."/>
            <person name="Pajuelo D."/>
            <person name="Ebbesson L."/>
            <person name="Teles M."/>
            <person name="MacKenzie S."/>
            <person name="Amaro C."/>
        </authorList>
    </citation>
    <scope>NUCLEOTIDE SEQUENCE</scope>
</reference>
<dbReference type="AlphaFoldDB" id="A0A0E9U4R3"/>